<dbReference type="Pfam" id="PF00135">
    <property type="entry name" value="COesterase"/>
    <property type="match status" value="1"/>
</dbReference>
<keyword evidence="2 3" id="KW-0378">Hydrolase</keyword>
<name>A0A1H7RBT8_9FLAO</name>
<proteinExistence type="inferred from homology"/>
<evidence type="ECO:0000256" key="2">
    <source>
        <dbReference type="ARBA" id="ARBA00022801"/>
    </source>
</evidence>
<dbReference type="InterPro" id="IPR019826">
    <property type="entry name" value="Carboxylesterase_B_AS"/>
</dbReference>
<feature type="signal peptide" evidence="3">
    <location>
        <begin position="1"/>
        <end position="20"/>
    </location>
</feature>
<dbReference type="GO" id="GO:0016787">
    <property type="term" value="F:hydrolase activity"/>
    <property type="evidence" value="ECO:0007669"/>
    <property type="project" value="UniProtKB-KW"/>
</dbReference>
<dbReference type="PROSITE" id="PS00941">
    <property type="entry name" value="CARBOXYLESTERASE_B_2"/>
    <property type="match status" value="1"/>
</dbReference>
<dbReference type="PROSITE" id="PS00122">
    <property type="entry name" value="CARBOXYLESTERASE_B_1"/>
    <property type="match status" value="1"/>
</dbReference>
<dbReference type="PANTHER" id="PTHR11559">
    <property type="entry name" value="CARBOXYLESTERASE"/>
    <property type="match status" value="1"/>
</dbReference>
<dbReference type="AlphaFoldDB" id="A0A1H7RBT8"/>
<dbReference type="InterPro" id="IPR050309">
    <property type="entry name" value="Type-B_Carboxylest/Lipase"/>
</dbReference>
<evidence type="ECO:0000256" key="3">
    <source>
        <dbReference type="RuleBase" id="RU361235"/>
    </source>
</evidence>
<gene>
    <name evidence="5" type="ORF">SAMN04488008_104239</name>
</gene>
<dbReference type="EC" id="3.1.1.-" evidence="3"/>
<evidence type="ECO:0000256" key="1">
    <source>
        <dbReference type="ARBA" id="ARBA00005964"/>
    </source>
</evidence>
<dbReference type="InterPro" id="IPR002018">
    <property type="entry name" value="CarbesteraseB"/>
</dbReference>
<dbReference type="InterPro" id="IPR029058">
    <property type="entry name" value="AB_hydrolase_fold"/>
</dbReference>
<accession>A0A1H7RBT8</accession>
<protein>
    <recommendedName>
        <fullName evidence="3">Carboxylic ester hydrolase</fullName>
        <ecNumber evidence="3">3.1.1.-</ecNumber>
    </recommendedName>
</protein>
<feature type="chain" id="PRO_5011330990" description="Carboxylic ester hydrolase" evidence="3">
    <location>
        <begin position="21"/>
        <end position="543"/>
    </location>
</feature>
<reference evidence="6" key="1">
    <citation type="submission" date="2016-10" db="EMBL/GenBank/DDBJ databases">
        <authorList>
            <person name="Varghese N."/>
            <person name="Submissions S."/>
        </authorList>
    </citation>
    <scope>NUCLEOTIDE SEQUENCE [LARGE SCALE GENOMIC DNA]</scope>
    <source>
        <strain evidence="6">DSM 16471</strain>
    </source>
</reference>
<dbReference type="OrthoDB" id="9775851at2"/>
<evidence type="ECO:0000313" key="6">
    <source>
        <dbReference type="Proteomes" id="UP000198990"/>
    </source>
</evidence>
<organism evidence="5 6">
    <name type="scientific">Maribacter orientalis</name>
    <dbReference type="NCBI Taxonomy" id="228957"/>
    <lineage>
        <taxon>Bacteria</taxon>
        <taxon>Pseudomonadati</taxon>
        <taxon>Bacteroidota</taxon>
        <taxon>Flavobacteriia</taxon>
        <taxon>Flavobacteriales</taxon>
        <taxon>Flavobacteriaceae</taxon>
        <taxon>Maribacter</taxon>
    </lineage>
</organism>
<dbReference type="STRING" id="228957.SAMN04488008_104239"/>
<dbReference type="Gene3D" id="3.40.50.1820">
    <property type="entry name" value="alpha/beta hydrolase"/>
    <property type="match status" value="1"/>
</dbReference>
<evidence type="ECO:0000313" key="5">
    <source>
        <dbReference type="EMBL" id="SEL57663.1"/>
    </source>
</evidence>
<dbReference type="InterPro" id="IPR019819">
    <property type="entry name" value="Carboxylesterase_B_CS"/>
</dbReference>
<dbReference type="EMBL" id="FNZN01000004">
    <property type="protein sequence ID" value="SEL57663.1"/>
    <property type="molecule type" value="Genomic_DNA"/>
</dbReference>
<sequence length="543" mass="59922">MKNLQILIFTLIVSSNYSSAQETNSFPVQVTIENGIIEGNYDTHNGIQRYFGIPFAKPPVGELRWKAPQPLDNWDGIKETKAFGPRPMQTMVFGDMNSRSNGVSEDCLYLNVWTPANMETKDLPVLVYFFGGGNVAGDASEPRYDGESMAKEGIVVVTTNYRLNIFGFLAHPELSAEASYKASGNYGLLDQNAALKWVNKNIAAFGGDPKKVTIAGESAGSIGASQQMASPLSKNLIAGAIGESGASINPTMSPVTLKEAEKTGLEFAKSIGYPTLAQLRKLSTREVYELYNSSKRFGFPAVLDGYFLPKTLPEIFESKEQAMVPLLLGWNSAEIPGMAFTQGPYTEENFVNKVKEAYPKEYAKVLELYPHRSEKEIELSATALASDRFISYSTWKWFDLHRKNSNQPVYRYLYSKLRPSLVDNTLASGLAGGTVEKGSDAPPTPKAVGAPHACEIEYCMGNLHLVKDYAWTADDFKVSKDMMTYFANFIKAGNPNGEGLPNWEAAEPKDLTPSVMVIDTESKLIEAKNDARYEFLDKAYKNN</sequence>
<keyword evidence="3" id="KW-0732">Signal</keyword>
<comment type="similarity">
    <text evidence="1 3">Belongs to the type-B carboxylesterase/lipase family.</text>
</comment>
<dbReference type="Proteomes" id="UP000198990">
    <property type="component" value="Unassembled WGS sequence"/>
</dbReference>
<feature type="domain" description="Carboxylesterase type B" evidence="4">
    <location>
        <begin position="29"/>
        <end position="535"/>
    </location>
</feature>
<evidence type="ECO:0000259" key="4">
    <source>
        <dbReference type="Pfam" id="PF00135"/>
    </source>
</evidence>
<dbReference type="RefSeq" id="WP_091623870.1">
    <property type="nucleotide sequence ID" value="NZ_FNZN01000004.1"/>
</dbReference>
<dbReference type="SUPFAM" id="SSF53474">
    <property type="entry name" value="alpha/beta-Hydrolases"/>
    <property type="match status" value="1"/>
</dbReference>
<keyword evidence="6" id="KW-1185">Reference proteome</keyword>